<evidence type="ECO:0000256" key="6">
    <source>
        <dbReference type="ARBA" id="ARBA00022918"/>
    </source>
</evidence>
<keyword evidence="4" id="KW-0255">Endonuclease</keyword>
<dbReference type="PANTHER" id="PTHR34072">
    <property type="entry name" value="ENZYMATIC POLYPROTEIN-RELATED"/>
    <property type="match status" value="1"/>
</dbReference>
<dbReference type="AlphaFoldDB" id="A0A371HNE2"/>
<comment type="caution">
    <text evidence="8">The sequence shown here is derived from an EMBL/GenBank/DDBJ whole genome shotgun (WGS) entry which is preliminary data.</text>
</comment>
<feature type="non-terminal residue" evidence="8">
    <location>
        <position position="1"/>
    </location>
</feature>
<gene>
    <name evidence="8" type="primary">pol</name>
    <name evidence="8" type="ORF">CR513_12020</name>
</gene>
<dbReference type="InterPro" id="IPR043502">
    <property type="entry name" value="DNA/RNA_pol_sf"/>
</dbReference>
<dbReference type="GO" id="GO:0004519">
    <property type="term" value="F:endonuclease activity"/>
    <property type="evidence" value="ECO:0007669"/>
    <property type="project" value="UniProtKB-KW"/>
</dbReference>
<evidence type="ECO:0000256" key="5">
    <source>
        <dbReference type="ARBA" id="ARBA00022801"/>
    </source>
</evidence>
<dbReference type="GO" id="GO:0003964">
    <property type="term" value="F:RNA-directed DNA polymerase activity"/>
    <property type="evidence" value="ECO:0007669"/>
    <property type="project" value="UniProtKB-KW"/>
</dbReference>
<evidence type="ECO:0000256" key="2">
    <source>
        <dbReference type="ARBA" id="ARBA00022695"/>
    </source>
</evidence>
<keyword evidence="9" id="KW-1185">Reference proteome</keyword>
<dbReference type="InterPro" id="IPR041373">
    <property type="entry name" value="RT_RNaseH"/>
</dbReference>
<dbReference type="Proteomes" id="UP000257109">
    <property type="component" value="Unassembled WGS sequence"/>
</dbReference>
<reference evidence="8" key="1">
    <citation type="submission" date="2018-05" db="EMBL/GenBank/DDBJ databases">
        <title>Draft genome of Mucuna pruriens seed.</title>
        <authorList>
            <person name="Nnadi N.E."/>
            <person name="Vos R."/>
            <person name="Hasami M.H."/>
            <person name="Devisetty U.K."/>
            <person name="Aguiy J.C."/>
        </authorList>
    </citation>
    <scope>NUCLEOTIDE SEQUENCE [LARGE SCALE GENOMIC DNA]</scope>
    <source>
        <strain evidence="8">JCA_2017</strain>
    </source>
</reference>
<dbReference type="PANTHER" id="PTHR34072:SF57">
    <property type="entry name" value="RNA-DIRECTED DNA POLYMERASE"/>
    <property type="match status" value="1"/>
</dbReference>
<protein>
    <submittedName>
        <fullName evidence="8">Retrovirus-related Pol polyprotein from transposon 17.6</fullName>
    </submittedName>
</protein>
<dbReference type="Pfam" id="PF17917">
    <property type="entry name" value="RT_RNaseH"/>
    <property type="match status" value="1"/>
</dbReference>
<evidence type="ECO:0000256" key="4">
    <source>
        <dbReference type="ARBA" id="ARBA00022759"/>
    </source>
</evidence>
<dbReference type="SUPFAM" id="SSF56672">
    <property type="entry name" value="DNA/RNA polymerases"/>
    <property type="match status" value="1"/>
</dbReference>
<sequence length="204" mass="23300">MCDASNSALGVILGQRVDVGKPAHMNYATMKKELLAIVFALDKFRACLLGSKVIVFSDHAALKYLLKKMDAKPRLVRWMLLLQEFNLEIKDKKGAKNTIANHLSHIQGRIAQGQPWFADICNFLVASTFLPGASRAYKTKLESEAKYYVWDDPYLWRFCNDQITRKCLLNAEFLSILHFYHSAPRGGHYGSTQTVWKVLDYGFY</sequence>
<dbReference type="GO" id="GO:0016787">
    <property type="term" value="F:hydrolase activity"/>
    <property type="evidence" value="ECO:0007669"/>
    <property type="project" value="UniProtKB-KW"/>
</dbReference>
<evidence type="ECO:0000259" key="7">
    <source>
        <dbReference type="Pfam" id="PF17917"/>
    </source>
</evidence>
<evidence type="ECO:0000256" key="3">
    <source>
        <dbReference type="ARBA" id="ARBA00022722"/>
    </source>
</evidence>
<evidence type="ECO:0000256" key="1">
    <source>
        <dbReference type="ARBA" id="ARBA00022679"/>
    </source>
</evidence>
<dbReference type="OrthoDB" id="10055717at2759"/>
<keyword evidence="3" id="KW-0540">Nuclease</keyword>
<keyword evidence="6" id="KW-0695">RNA-directed DNA polymerase</keyword>
<accession>A0A371HNE2</accession>
<dbReference type="EMBL" id="QJKJ01002106">
    <property type="protein sequence ID" value="RDY04300.1"/>
    <property type="molecule type" value="Genomic_DNA"/>
</dbReference>
<proteinExistence type="predicted"/>
<keyword evidence="5" id="KW-0378">Hydrolase</keyword>
<evidence type="ECO:0000313" key="8">
    <source>
        <dbReference type="EMBL" id="RDY04300.1"/>
    </source>
</evidence>
<keyword evidence="1" id="KW-0808">Transferase</keyword>
<keyword evidence="2" id="KW-0548">Nucleotidyltransferase</keyword>
<feature type="domain" description="Reverse transcriptase RNase H-like" evidence="7">
    <location>
        <begin position="2"/>
        <end position="85"/>
    </location>
</feature>
<organism evidence="8 9">
    <name type="scientific">Mucuna pruriens</name>
    <name type="common">Velvet bean</name>
    <name type="synonym">Dolichos pruriens</name>
    <dbReference type="NCBI Taxonomy" id="157652"/>
    <lineage>
        <taxon>Eukaryota</taxon>
        <taxon>Viridiplantae</taxon>
        <taxon>Streptophyta</taxon>
        <taxon>Embryophyta</taxon>
        <taxon>Tracheophyta</taxon>
        <taxon>Spermatophyta</taxon>
        <taxon>Magnoliopsida</taxon>
        <taxon>eudicotyledons</taxon>
        <taxon>Gunneridae</taxon>
        <taxon>Pentapetalae</taxon>
        <taxon>rosids</taxon>
        <taxon>fabids</taxon>
        <taxon>Fabales</taxon>
        <taxon>Fabaceae</taxon>
        <taxon>Papilionoideae</taxon>
        <taxon>50 kb inversion clade</taxon>
        <taxon>NPAAA clade</taxon>
        <taxon>indigoferoid/millettioid clade</taxon>
        <taxon>Phaseoleae</taxon>
        <taxon>Mucuna</taxon>
    </lineage>
</organism>
<dbReference type="CDD" id="cd09274">
    <property type="entry name" value="RNase_HI_RT_Ty3"/>
    <property type="match status" value="1"/>
</dbReference>
<evidence type="ECO:0000313" key="9">
    <source>
        <dbReference type="Proteomes" id="UP000257109"/>
    </source>
</evidence>
<name>A0A371HNE2_MUCPR</name>